<evidence type="ECO:0000313" key="5">
    <source>
        <dbReference type="EMBL" id="CAL4805761.1"/>
    </source>
</evidence>
<feature type="domain" description="Methyltransferase" evidence="2">
    <location>
        <begin position="262"/>
        <end position="358"/>
    </location>
</feature>
<keyword evidence="5" id="KW-0808">Transferase</keyword>
<reference evidence="3" key="1">
    <citation type="submission" date="2022-10" db="EMBL/GenBank/DDBJ databases">
        <authorList>
            <person name="Chen Y."/>
            <person name="Dougan E. K."/>
            <person name="Chan C."/>
            <person name="Rhodes N."/>
            <person name="Thang M."/>
        </authorList>
    </citation>
    <scope>NUCLEOTIDE SEQUENCE</scope>
</reference>
<dbReference type="PANTHER" id="PTHR14911">
    <property type="entry name" value="THUMP DOMAIN-CONTAINING"/>
    <property type="match status" value="1"/>
</dbReference>
<dbReference type="Gene3D" id="3.40.50.150">
    <property type="entry name" value="Vaccinia Virus protein VP39"/>
    <property type="match status" value="1"/>
</dbReference>
<comment type="caution">
    <text evidence="3">The sequence shown here is derived from an EMBL/GenBank/DDBJ whole genome shotgun (WGS) entry which is preliminary data.</text>
</comment>
<dbReference type="OrthoDB" id="10662249at2759"/>
<proteinExistence type="predicted"/>
<dbReference type="EMBL" id="CAMXCT020006695">
    <property type="protein sequence ID" value="CAL1171824.1"/>
    <property type="molecule type" value="Genomic_DNA"/>
</dbReference>
<accession>A0A9P1GP41</accession>
<keyword evidence="5" id="KW-0489">Methyltransferase</keyword>
<evidence type="ECO:0000256" key="1">
    <source>
        <dbReference type="SAM" id="MobiDB-lite"/>
    </source>
</evidence>
<organism evidence="3">
    <name type="scientific">Cladocopium goreaui</name>
    <dbReference type="NCBI Taxonomy" id="2562237"/>
    <lineage>
        <taxon>Eukaryota</taxon>
        <taxon>Sar</taxon>
        <taxon>Alveolata</taxon>
        <taxon>Dinophyceae</taxon>
        <taxon>Suessiales</taxon>
        <taxon>Symbiodiniaceae</taxon>
        <taxon>Cladocopium</taxon>
    </lineage>
</organism>
<evidence type="ECO:0000313" key="4">
    <source>
        <dbReference type="EMBL" id="CAL1171824.1"/>
    </source>
</evidence>
<feature type="region of interest" description="Disordered" evidence="1">
    <location>
        <begin position="478"/>
        <end position="506"/>
    </location>
</feature>
<dbReference type="GO" id="GO:0030488">
    <property type="term" value="P:tRNA methylation"/>
    <property type="evidence" value="ECO:0007669"/>
    <property type="project" value="TreeGrafter"/>
</dbReference>
<dbReference type="PANTHER" id="PTHR14911:SF13">
    <property type="entry name" value="TRNA (GUANINE(6)-N2)-METHYLTRANSFERASE THUMP3"/>
    <property type="match status" value="1"/>
</dbReference>
<gene>
    <name evidence="3" type="ORF">C1SCF055_LOCUS43014</name>
</gene>
<name>A0A9P1GP41_9DINO</name>
<keyword evidence="6" id="KW-1185">Reference proteome</keyword>
<evidence type="ECO:0000313" key="6">
    <source>
        <dbReference type="Proteomes" id="UP001152797"/>
    </source>
</evidence>
<dbReference type="CDD" id="cd02440">
    <property type="entry name" value="AdoMet_MTases"/>
    <property type="match status" value="1"/>
</dbReference>
<feature type="compositionally biased region" description="Basic residues" evidence="1">
    <location>
        <begin position="1"/>
        <end position="11"/>
    </location>
</feature>
<feature type="non-terminal residue" evidence="3">
    <location>
        <position position="1"/>
    </location>
</feature>
<dbReference type="GO" id="GO:0016423">
    <property type="term" value="F:tRNA (guanine) methyltransferase activity"/>
    <property type="evidence" value="ECO:0007669"/>
    <property type="project" value="TreeGrafter"/>
</dbReference>
<feature type="compositionally biased region" description="Low complexity" evidence="1">
    <location>
        <begin position="12"/>
        <end position="24"/>
    </location>
</feature>
<dbReference type="SUPFAM" id="SSF53335">
    <property type="entry name" value="S-adenosyl-L-methionine-dependent methyltransferases"/>
    <property type="match status" value="1"/>
</dbReference>
<dbReference type="EMBL" id="CAMXCT030006695">
    <property type="protein sequence ID" value="CAL4805761.1"/>
    <property type="molecule type" value="Genomic_DNA"/>
</dbReference>
<reference evidence="4" key="2">
    <citation type="submission" date="2024-04" db="EMBL/GenBank/DDBJ databases">
        <authorList>
            <person name="Chen Y."/>
            <person name="Shah S."/>
            <person name="Dougan E. K."/>
            <person name="Thang M."/>
            <person name="Chan C."/>
        </authorList>
    </citation>
    <scope>NUCLEOTIDE SEQUENCE [LARGE SCALE GENOMIC DNA]</scope>
</reference>
<dbReference type="EMBL" id="CAMXCT010006695">
    <property type="protein sequence ID" value="CAI4018449.1"/>
    <property type="molecule type" value="Genomic_DNA"/>
</dbReference>
<dbReference type="Proteomes" id="UP001152797">
    <property type="component" value="Unassembled WGS sequence"/>
</dbReference>
<evidence type="ECO:0000313" key="3">
    <source>
        <dbReference type="EMBL" id="CAI4018449.1"/>
    </source>
</evidence>
<dbReference type="InterPro" id="IPR029063">
    <property type="entry name" value="SAM-dependent_MTases_sf"/>
</dbReference>
<dbReference type="InterPro" id="IPR041698">
    <property type="entry name" value="Methyltransf_25"/>
</dbReference>
<evidence type="ECO:0000259" key="2">
    <source>
        <dbReference type="Pfam" id="PF13649"/>
    </source>
</evidence>
<feature type="region of interest" description="Disordered" evidence="1">
    <location>
        <begin position="1"/>
        <end position="24"/>
    </location>
</feature>
<protein>
    <submittedName>
        <fullName evidence="5">Methyltransferase type 11 domain-containing protein</fullName>
    </submittedName>
</protein>
<sequence length="603" mass="64899">PPRSLQHRAKPARSATSPAAPSTEVTAANFRARAAIAAAAKVAQCSPTARARPSGAGASAARLQRWRRTQEPLVLCSTEQGLEEILSLELRRSGLAPVKLGSAWCVSRGAHTRMLQLYSATRVSHLFALVIDDEFEALTIAEDLATKLEALLEPGALEEALDAARGKQSKVPRYDIRFSSERTLEPKLRQVVSESLRRGLKKQVPWRFDEKRPQVTLWVHWGPSSLALGLASVLSAERRNLCRLSALGLLGAEAAQGGALADPCCGHGKVLQLALRIWPKEPSRVVGQDLRQAALKTAQKTLGSAAALCPGDGGQLALQPGEADAVLCDLPNSGEPEECEQLYHRVVKEAARVLRSQGRLVLLCGQPELLAAAVVKGPWKTRGAWPMTRKAEVEQLVCLEKMEDAADRRAVEAASKEIADAPDAAPRRRSRRFGKDLAFDEKKGRRCARCRRVDSLEQLVHSTLAELVTIANEAGVPTGGKARKGAQSQVGSLRFNGERRLPPAPAPLESRQISVADGEQHGMALTGLGGSRQEISRWKPGLLPLASQSKQEIDMVKKWHKASRKNCQTGCASVFVGTGGGSGPARVRAPVRFKPPGAKAGHL</sequence>
<dbReference type="AlphaFoldDB" id="A0A9P1GP41"/>
<dbReference type="Pfam" id="PF13649">
    <property type="entry name" value="Methyltransf_25"/>
    <property type="match status" value="1"/>
</dbReference>